<dbReference type="Gene3D" id="2.20.28.30">
    <property type="entry name" value="RNA polymerase ii, chain L"/>
    <property type="match status" value="1"/>
</dbReference>
<dbReference type="EMBL" id="CP075546">
    <property type="protein sequence ID" value="QVV87568.1"/>
    <property type="molecule type" value="Genomic_DNA"/>
</dbReference>
<reference evidence="1 2" key="1">
    <citation type="submission" date="2021-05" db="EMBL/GenBank/DDBJ databases">
        <title>A novel Methanospirillum isolate from a pyrite-forming mixed culture.</title>
        <authorList>
            <person name="Bunk B."/>
            <person name="Sproer C."/>
            <person name="Spring S."/>
            <person name="Pester M."/>
        </authorList>
    </citation>
    <scope>NUCLEOTIDE SEQUENCE [LARGE SCALE GENOMIC DNA]</scope>
    <source>
        <strain evidence="1 2">J.3.6.1-F.2.7.3</strain>
    </source>
</reference>
<dbReference type="KEGG" id="mrtj:KHC33_09310"/>
<protein>
    <submittedName>
        <fullName evidence="1">Uncharacterized protein</fullName>
    </submittedName>
</protein>
<gene>
    <name evidence="1" type="ORF">KHC33_09310</name>
</gene>
<dbReference type="GeneID" id="65565268"/>
<sequence>MCTVGGPVDIDFDEGLKPKNYKCKDCGGSFSTIGKNVRCPTCGSDNCVPA</sequence>
<evidence type="ECO:0000313" key="1">
    <source>
        <dbReference type="EMBL" id="QVV87568.1"/>
    </source>
</evidence>
<dbReference type="AlphaFoldDB" id="A0A8E7EFS5"/>
<name>A0A8E7EFS5_9EURY</name>
<dbReference type="Proteomes" id="UP000680656">
    <property type="component" value="Chromosome"/>
</dbReference>
<proteinExistence type="predicted"/>
<organism evidence="1 2">
    <name type="scientific">Methanospirillum purgamenti</name>
    <dbReference type="NCBI Taxonomy" id="2834276"/>
    <lineage>
        <taxon>Archaea</taxon>
        <taxon>Methanobacteriati</taxon>
        <taxon>Methanobacteriota</taxon>
        <taxon>Stenosarchaea group</taxon>
        <taxon>Methanomicrobia</taxon>
        <taxon>Methanomicrobiales</taxon>
        <taxon>Methanospirillaceae</taxon>
        <taxon>Methanospirillum</taxon>
    </lineage>
</organism>
<accession>A0A8E7EFS5</accession>
<keyword evidence="2" id="KW-1185">Reference proteome</keyword>
<evidence type="ECO:0000313" key="2">
    <source>
        <dbReference type="Proteomes" id="UP000680656"/>
    </source>
</evidence>
<dbReference type="RefSeq" id="WP_214418388.1">
    <property type="nucleotide sequence ID" value="NZ_CP075546.1"/>
</dbReference>